<gene>
    <name evidence="3" type="ORF">DW747_13830</name>
</gene>
<dbReference type="OrthoDB" id="2987658at2"/>
<keyword evidence="1" id="KW-0472">Membrane</keyword>
<organism evidence="3 4">
    <name type="scientific">Coprococcus catus</name>
    <dbReference type="NCBI Taxonomy" id="116085"/>
    <lineage>
        <taxon>Bacteria</taxon>
        <taxon>Bacillati</taxon>
        <taxon>Bacillota</taxon>
        <taxon>Clostridia</taxon>
        <taxon>Lachnospirales</taxon>
        <taxon>Lachnospiraceae</taxon>
        <taxon>Coprococcus</taxon>
    </lineage>
</organism>
<dbReference type="Proteomes" id="UP000261231">
    <property type="component" value="Unassembled WGS sequence"/>
</dbReference>
<evidence type="ECO:0000259" key="2">
    <source>
        <dbReference type="Pfam" id="PF13910"/>
    </source>
</evidence>
<name>A0A3E2XJY8_9FIRM</name>
<keyword evidence="4" id="KW-1185">Reference proteome</keyword>
<evidence type="ECO:0000256" key="1">
    <source>
        <dbReference type="SAM" id="Phobius"/>
    </source>
</evidence>
<dbReference type="InterPro" id="IPR025209">
    <property type="entry name" value="DUF4209"/>
</dbReference>
<evidence type="ECO:0000313" key="3">
    <source>
        <dbReference type="EMBL" id="RGC44051.1"/>
    </source>
</evidence>
<dbReference type="EMBL" id="QVFD01000017">
    <property type="protein sequence ID" value="RGC44051.1"/>
    <property type="molecule type" value="Genomic_DNA"/>
</dbReference>
<dbReference type="AlphaFoldDB" id="A0A3E2XJY8"/>
<keyword evidence="1" id="KW-0812">Transmembrane</keyword>
<protein>
    <submittedName>
        <fullName evidence="3">DUF4209 domain-containing protein</fullName>
    </submittedName>
</protein>
<dbReference type="RefSeq" id="WP_117541337.1">
    <property type="nucleotide sequence ID" value="NZ_QVFD01000017.1"/>
</dbReference>
<feature type="transmembrane region" description="Helical" evidence="1">
    <location>
        <begin position="53"/>
        <end position="71"/>
    </location>
</feature>
<sequence length="78" mass="9209">MATKRKEPESQRISWFLYSFELPLLCMVEQLGKNLRNNIAHGLSDIKAFRKNNCLMVVYLFWLITAIKWVFPSESVDE</sequence>
<feature type="domain" description="DUF4209" evidence="2">
    <location>
        <begin position="26"/>
        <end position="61"/>
    </location>
</feature>
<accession>A0A3E2XJY8</accession>
<dbReference type="Pfam" id="PF13910">
    <property type="entry name" value="DUF4209"/>
    <property type="match status" value="1"/>
</dbReference>
<evidence type="ECO:0000313" key="4">
    <source>
        <dbReference type="Proteomes" id="UP000261231"/>
    </source>
</evidence>
<comment type="caution">
    <text evidence="3">The sequence shown here is derived from an EMBL/GenBank/DDBJ whole genome shotgun (WGS) entry which is preliminary data.</text>
</comment>
<reference evidence="3 4" key="1">
    <citation type="submission" date="2018-08" db="EMBL/GenBank/DDBJ databases">
        <title>A genome reference for cultivated species of the human gut microbiota.</title>
        <authorList>
            <person name="Zou Y."/>
            <person name="Xue W."/>
            <person name="Luo G."/>
        </authorList>
    </citation>
    <scope>NUCLEOTIDE SEQUENCE [LARGE SCALE GENOMIC DNA]</scope>
    <source>
        <strain evidence="3 4">AM28-39</strain>
    </source>
</reference>
<keyword evidence="1" id="KW-1133">Transmembrane helix</keyword>
<proteinExistence type="predicted"/>